<dbReference type="Pfam" id="PF02768">
    <property type="entry name" value="DNA_pol3_beta_3"/>
    <property type="match status" value="1"/>
</dbReference>
<organism evidence="14 15">
    <name type="scientific">Natranaerobius trueperi</name>
    <dbReference type="NCBI Taxonomy" id="759412"/>
    <lineage>
        <taxon>Bacteria</taxon>
        <taxon>Bacillati</taxon>
        <taxon>Bacillota</taxon>
        <taxon>Clostridia</taxon>
        <taxon>Natranaerobiales</taxon>
        <taxon>Natranaerobiaceae</taxon>
        <taxon>Natranaerobius</taxon>
    </lineage>
</organism>
<dbReference type="InterPro" id="IPR001001">
    <property type="entry name" value="DNA_polIII_beta"/>
</dbReference>
<dbReference type="GO" id="GO:0005737">
    <property type="term" value="C:cytoplasm"/>
    <property type="evidence" value="ECO:0007669"/>
    <property type="project" value="UniProtKB-SubCell"/>
</dbReference>
<evidence type="ECO:0000256" key="2">
    <source>
        <dbReference type="ARBA" id="ARBA00010752"/>
    </source>
</evidence>
<dbReference type="GO" id="GO:0008408">
    <property type="term" value="F:3'-5' exonuclease activity"/>
    <property type="evidence" value="ECO:0007669"/>
    <property type="project" value="InterPro"/>
</dbReference>
<protein>
    <recommendedName>
        <fullName evidence="3 10">Beta sliding clamp</fullName>
    </recommendedName>
</protein>
<evidence type="ECO:0000259" key="12">
    <source>
        <dbReference type="Pfam" id="PF02767"/>
    </source>
</evidence>
<comment type="subcellular location">
    <subcellularLocation>
        <location evidence="1 10">Cytoplasm</location>
    </subcellularLocation>
</comment>
<keyword evidence="15" id="KW-1185">Reference proteome</keyword>
<dbReference type="Gene3D" id="3.10.150.10">
    <property type="entry name" value="DNA Polymerase III, subunit A, domain 2"/>
    <property type="match status" value="1"/>
</dbReference>
<comment type="function">
    <text evidence="10">Confers DNA tethering and processivity to DNA polymerases and other proteins. Acts as a clamp, forming a ring around DNA (a reaction catalyzed by the clamp-loading complex) which diffuses in an ATP-independent manner freely and bidirectionally along dsDNA. Initially characterized for its ability to contact the catalytic subunit of DNA polymerase III (Pol III), a complex, multichain enzyme responsible for most of the replicative synthesis in bacteria; Pol III exhibits 3'-5' exonuclease proofreading activity. The beta chain is required for initiation of replication as well as for processivity of DNA replication.</text>
</comment>
<dbReference type="Pfam" id="PF00712">
    <property type="entry name" value="DNA_pol3_beta"/>
    <property type="match status" value="1"/>
</dbReference>
<keyword evidence="9" id="KW-0238">DNA-binding</keyword>
<dbReference type="InterPro" id="IPR046938">
    <property type="entry name" value="DNA_clamp_sf"/>
</dbReference>
<keyword evidence="4 10" id="KW-0963">Cytoplasm</keyword>
<evidence type="ECO:0000256" key="7">
    <source>
        <dbReference type="ARBA" id="ARBA00022705"/>
    </source>
</evidence>
<evidence type="ECO:0000313" key="15">
    <source>
        <dbReference type="Proteomes" id="UP000214588"/>
    </source>
</evidence>
<keyword evidence="5 10" id="KW-0808">Transferase</keyword>
<dbReference type="NCBIfam" id="TIGR00663">
    <property type="entry name" value="dnan"/>
    <property type="match status" value="1"/>
</dbReference>
<evidence type="ECO:0000256" key="6">
    <source>
        <dbReference type="ARBA" id="ARBA00022695"/>
    </source>
</evidence>
<dbReference type="InterPro" id="IPR022634">
    <property type="entry name" value="DNA_polIII_beta_N"/>
</dbReference>
<evidence type="ECO:0000259" key="13">
    <source>
        <dbReference type="Pfam" id="PF02768"/>
    </source>
</evidence>
<dbReference type="InterPro" id="IPR022635">
    <property type="entry name" value="DNA_polIII_beta_C"/>
</dbReference>
<evidence type="ECO:0000313" key="14">
    <source>
        <dbReference type="EMBL" id="OWZ83471.1"/>
    </source>
</evidence>
<dbReference type="Pfam" id="PF02767">
    <property type="entry name" value="DNA_pol3_beta_2"/>
    <property type="match status" value="1"/>
</dbReference>
<comment type="caution">
    <text evidence="14">The sequence shown here is derived from an EMBL/GenBank/DDBJ whole genome shotgun (WGS) entry which is preliminary data.</text>
</comment>
<comment type="similarity">
    <text evidence="2 10">Belongs to the beta sliding clamp family.</text>
</comment>
<dbReference type="AlphaFoldDB" id="A0A226BX27"/>
<gene>
    <name evidence="14" type="primary">dnaN</name>
    <name evidence="14" type="ORF">CDO51_08200</name>
</gene>
<evidence type="ECO:0000256" key="4">
    <source>
        <dbReference type="ARBA" id="ARBA00022490"/>
    </source>
</evidence>
<dbReference type="CDD" id="cd00140">
    <property type="entry name" value="beta_clamp"/>
    <property type="match status" value="1"/>
</dbReference>
<reference evidence="14 15" key="1">
    <citation type="submission" date="2017-06" db="EMBL/GenBank/DDBJ databases">
        <title>Draft Genome Sequence of Natranaerobius trueperi halophilic, alkalithermophilic bacteria from soda lakes.</title>
        <authorList>
            <person name="Zhao B."/>
        </authorList>
    </citation>
    <scope>NUCLEOTIDE SEQUENCE [LARGE SCALE GENOMIC DNA]</scope>
    <source>
        <strain evidence="14 15">DSM 18760</strain>
    </source>
</reference>
<evidence type="ECO:0000256" key="3">
    <source>
        <dbReference type="ARBA" id="ARBA00021035"/>
    </source>
</evidence>
<evidence type="ECO:0000256" key="1">
    <source>
        <dbReference type="ARBA" id="ARBA00004496"/>
    </source>
</evidence>
<sequence length="373" mass="42651">MKLKIHKDRLMEALQTTQKGMASKNTIPHLNGFYLETTEEETLSIITYDLEMGIKYYLPTEIIEQGSVVVPSKFFDIIRKLPEDQVTISLNKENFLVSVESGQAFFEIKGLDPQEYPKLPKIKENNYFSLPEIALRKMIYQTSFAVSKEETKPAFTGVLFKFSSNENSDKIDMIATDSYRLAWRNGKIVNDDGIEGEYIVPEKALSQLQKVVGEEDTLVKLYLSNGYFYCETENVRLFSKLIDEQFPNLDQVIPQNYQTKVVVDTKILQNSMERASLLASEGSNNIVKLNITEDNLEITSNSPHTGKLKEDLSIYKEGDNLSIALNSKFVIEVLKVLEEDQVELEFTGSYSPMIIRPKDNSQYFHLILPVRAF</sequence>
<dbReference type="SUPFAM" id="SSF55979">
    <property type="entry name" value="DNA clamp"/>
    <property type="match status" value="3"/>
</dbReference>
<feature type="domain" description="DNA polymerase III beta sliding clamp N-terminal" evidence="11">
    <location>
        <begin position="1"/>
        <end position="120"/>
    </location>
</feature>
<evidence type="ECO:0000256" key="5">
    <source>
        <dbReference type="ARBA" id="ARBA00022679"/>
    </source>
</evidence>
<dbReference type="PIRSF" id="PIRSF000804">
    <property type="entry name" value="DNA_pol_III_b"/>
    <property type="match status" value="1"/>
</dbReference>
<dbReference type="GO" id="GO:0003887">
    <property type="term" value="F:DNA-directed DNA polymerase activity"/>
    <property type="evidence" value="ECO:0007669"/>
    <property type="project" value="UniProtKB-UniRule"/>
</dbReference>
<dbReference type="Gene3D" id="3.70.10.10">
    <property type="match status" value="1"/>
</dbReference>
<dbReference type="PANTHER" id="PTHR30478:SF0">
    <property type="entry name" value="BETA SLIDING CLAMP"/>
    <property type="match status" value="1"/>
</dbReference>
<dbReference type="RefSeq" id="WP_089023797.1">
    <property type="nucleotide sequence ID" value="NZ_NIQC01000017.1"/>
</dbReference>
<feature type="domain" description="DNA polymerase III beta sliding clamp central" evidence="12">
    <location>
        <begin position="130"/>
        <end position="248"/>
    </location>
</feature>
<keyword evidence="6 10" id="KW-0548">Nucleotidyltransferase</keyword>
<evidence type="ECO:0000256" key="10">
    <source>
        <dbReference type="PIRNR" id="PIRNR000804"/>
    </source>
</evidence>
<evidence type="ECO:0000259" key="11">
    <source>
        <dbReference type="Pfam" id="PF00712"/>
    </source>
</evidence>
<proteinExistence type="inferred from homology"/>
<dbReference type="Proteomes" id="UP000214588">
    <property type="component" value="Unassembled WGS sequence"/>
</dbReference>
<name>A0A226BX27_9FIRM</name>
<feature type="domain" description="DNA polymerase III beta sliding clamp C-terminal" evidence="13">
    <location>
        <begin position="251"/>
        <end position="371"/>
    </location>
</feature>
<keyword evidence="7 10" id="KW-0235">DNA replication</keyword>
<dbReference type="OrthoDB" id="8421503at2"/>
<dbReference type="PANTHER" id="PTHR30478">
    <property type="entry name" value="DNA POLYMERASE III SUBUNIT BETA"/>
    <property type="match status" value="1"/>
</dbReference>
<evidence type="ECO:0000256" key="8">
    <source>
        <dbReference type="ARBA" id="ARBA00022932"/>
    </source>
</evidence>
<dbReference type="InterPro" id="IPR022637">
    <property type="entry name" value="DNA_polIII_beta_cen"/>
</dbReference>
<evidence type="ECO:0000256" key="9">
    <source>
        <dbReference type="ARBA" id="ARBA00023125"/>
    </source>
</evidence>
<accession>A0A226BX27</accession>
<dbReference type="GO" id="GO:0009360">
    <property type="term" value="C:DNA polymerase III complex"/>
    <property type="evidence" value="ECO:0007669"/>
    <property type="project" value="InterPro"/>
</dbReference>
<dbReference type="SMART" id="SM00480">
    <property type="entry name" value="POL3Bc"/>
    <property type="match status" value="1"/>
</dbReference>
<dbReference type="GO" id="GO:0006271">
    <property type="term" value="P:DNA strand elongation involved in DNA replication"/>
    <property type="evidence" value="ECO:0007669"/>
    <property type="project" value="TreeGrafter"/>
</dbReference>
<comment type="subunit">
    <text evidence="10">Forms a ring-shaped head-to-tail homodimer around DNA.</text>
</comment>
<keyword evidence="8 10" id="KW-0239">DNA-directed DNA polymerase</keyword>
<dbReference type="GO" id="GO:0003677">
    <property type="term" value="F:DNA binding"/>
    <property type="evidence" value="ECO:0007669"/>
    <property type="project" value="UniProtKB-UniRule"/>
</dbReference>
<dbReference type="EMBL" id="NIQC01000017">
    <property type="protein sequence ID" value="OWZ83471.1"/>
    <property type="molecule type" value="Genomic_DNA"/>
</dbReference>